<feature type="signal peptide" evidence="2">
    <location>
        <begin position="1"/>
        <end position="26"/>
    </location>
</feature>
<comment type="caution">
    <text evidence="4">The sequence shown here is derived from an EMBL/GenBank/DDBJ whole genome shotgun (WGS) entry which is preliminary data.</text>
</comment>
<feature type="chain" id="PRO_5039454957" description="Alpha-L-arabinofuranosidase 1 catalytic domain-containing protein" evidence="2">
    <location>
        <begin position="27"/>
        <end position="1843"/>
    </location>
</feature>
<evidence type="ECO:0000256" key="1">
    <source>
        <dbReference type="ARBA" id="ARBA00004881"/>
    </source>
</evidence>
<dbReference type="InterPro" id="IPR013320">
    <property type="entry name" value="ConA-like_dom_sf"/>
</dbReference>
<reference evidence="4" key="1">
    <citation type="submission" date="2020-10" db="EMBL/GenBank/DDBJ databases">
        <authorList>
            <person name="Gilroy R."/>
        </authorList>
    </citation>
    <scope>NUCLEOTIDE SEQUENCE</scope>
    <source>
        <strain evidence="4">ChiSjej4B22-9803</strain>
    </source>
</reference>
<sequence length="1843" mass="199543">MKTRKLLSALVAASICAGALSNVVMAADPLSMSIDTGAVIKTIPDDMYGISTDWSVDNNYIVTDYEGGDLSPNENFLRAMSEYKLPVVRLGEGASDTFQWKQAVGPLEQRGDQTLWGQTGKVVAGPVETINTMQAIDPDAAFTVTINIETDTAESAADYAEFLTGDVSTEWGAKRAEYGHPDPVPVKVYEIGNEVDLDSVMTVDEYIAACKEYIAAVKAVDTDARFAVHTSTGIYNKYQWDEPGDPWHIDILSDAALAEEIDYIAVHTYYSDYKNEVMDEVMNAVQADIERITGADRIKIYLSEYALSIYEVGGVKTNPHNMEGILETANILSRMAWHDGVEMATYHGIDSSEWKNIVTDSASGQMMLNGIGNLLKLFKEYGVGDALDTDFTGFSNGTRSTVTGIAVRPEDNRLNLIFTNKTGSDQVVHITYSDQGAYKKVQETIISADTLEADISEEKKEIAVNKYAYADGGSVVSYTIPAYSVCGVALEKETDETVETLYSEEFSAGTLPEGYTAVLNDPYGDLSVNVQNGVLVLDGYSDSGATYENSYVYLPESVNTFTSYTLEADVTVNEYTNDYDPGESGNGIVFGAGSPGDIMGNAVDGNVVFWTNNGVSEYAVSGGERSALISNTTNNFSPIITGETYHYTLNVSENEVRFYIDGNEVYTRSGGTVNPGGYIGFMFSDTNYSVDNIQLTQAVEVMEVWETFTYEEDFDGVSEGGLPEGWEVLSGMAVAGVDDGALMLTSHEWWTPTAVKIGGLENVRREGLVMEADVTLIAQNESARAGGVRNKAGFAYMMDGDRMSTAGLLTYGINQEIPARSGADFTEYGVSGVNSSSGFNYEDGQNFLNHETAHIRLIFNAGSSPTMYVNGQEVQYTKNTGTTQNTGSLGLMAVAATVKFDNVKITGQQRNTVTTGLVEKEIDFTYEENFDNVSDGLLPAGWTLAGAAATAQVQNGALEVSNAGWGTPSFVLFDLDRVKRQGLTMEVEITRTSPSSVTGGVVNVAHAGLVYLYDDSFAETAAYGTDVRYSGLYTDRPTTNSQQGVPSDFGYKYSQFTSEEFKRADLFGNQGDGLSGGQTVKLKIELGEDNRLPKVYINDVEANYTRNNAYEAMDVNEGKIGLVVADANVKFDNIKVRGTRTAFVSDYTTYSAEFAGGATTFASQEEAVAAVRVYEVYDAGRVDITDQAQISAQTDEMGVCTITVTYGEFMQRLICQIKEEPTGGQSFTLEEDFDDIPNGSLPEGWTIKGNATASVQDGTLLVKGENWYNPDFVLFDLEKVQRQGLVMECDMTRTQTAAPAATATNAHAGLVYLYDDNFETSASYGGDVRYTALYTDKAATETQQGLTSDFGYRWNGVTNGQFKNTEEALMGAMANKETVHLRIELGEDDRLPTVYVNGYEAAYNNNSGFTAQAVNEGKLGLAVSGACEVVFDNIKISGSRAAEIIYDAEFVGGTTVFTSEDEAVAAVRVYEKQGDKTTDITAQASIQPQTGEDGNCTITVTYGDFTEILTCRIEVPEVGGFVYEENFDSISDGSLPEGWTVTGGATASVQDGTLIVKGAEWYNPEFVLFDLEKVQRQGLVMECDMTRTQTATPSETANNAHAGLVYYYDGENFAAGDNTSYGSDVRYTALYTDKAATETQQGLTSDFGYRWNGVTNGQFKNTEEELRGAMANKETVHLKIVLGADDKLPTVYVNGYEAAYNNNSGFTAQAINEGKLGLAVSGACEVVFDNIKISGSRAAEAAAGGIAAAKAVNEAGIPQIIVDAYAGTSDIEDGMLLVAAYEKDTGKLAYVSDMKEWNAAQYPAYHTTISLDGFSEYAEDAYTFKVMAMDQTSLKPICMYAAV</sequence>
<evidence type="ECO:0000313" key="5">
    <source>
        <dbReference type="Proteomes" id="UP000824111"/>
    </source>
</evidence>
<evidence type="ECO:0000256" key="2">
    <source>
        <dbReference type="SAM" id="SignalP"/>
    </source>
</evidence>
<dbReference type="InterPro" id="IPR055235">
    <property type="entry name" value="ASD1_cat"/>
</dbReference>
<gene>
    <name evidence="4" type="ORF">IAB04_07655</name>
</gene>
<dbReference type="EMBL" id="DVND01000190">
    <property type="protein sequence ID" value="HIU49227.1"/>
    <property type="molecule type" value="Genomic_DNA"/>
</dbReference>
<dbReference type="InterPro" id="IPR017853">
    <property type="entry name" value="GH"/>
</dbReference>
<dbReference type="Proteomes" id="UP000824111">
    <property type="component" value="Unassembled WGS sequence"/>
</dbReference>
<dbReference type="PANTHER" id="PTHR43576:SF3">
    <property type="entry name" value="ALPHA-L-ARABINOFURANOSIDASE C"/>
    <property type="match status" value="1"/>
</dbReference>
<accession>A0A9D1LWG3</accession>
<comment type="pathway">
    <text evidence="1">Glycan metabolism.</text>
</comment>
<keyword evidence="2" id="KW-0732">Signal</keyword>
<dbReference type="Pfam" id="PF22848">
    <property type="entry name" value="ASD1_dom"/>
    <property type="match status" value="1"/>
</dbReference>
<dbReference type="GO" id="GO:0000272">
    <property type="term" value="P:polysaccharide catabolic process"/>
    <property type="evidence" value="ECO:0007669"/>
    <property type="project" value="TreeGrafter"/>
</dbReference>
<dbReference type="SUPFAM" id="SSF49899">
    <property type="entry name" value="Concanavalin A-like lectins/glucanases"/>
    <property type="match status" value="1"/>
</dbReference>
<evidence type="ECO:0000313" key="4">
    <source>
        <dbReference type="EMBL" id="HIU49227.1"/>
    </source>
</evidence>
<protein>
    <recommendedName>
        <fullName evidence="3">Alpha-L-arabinofuranosidase 1 catalytic domain-containing protein</fullName>
    </recommendedName>
</protein>
<dbReference type="PANTHER" id="PTHR43576">
    <property type="entry name" value="ALPHA-L-ARABINOFURANOSIDASE C-RELATED"/>
    <property type="match status" value="1"/>
</dbReference>
<dbReference type="Gene3D" id="3.20.20.80">
    <property type="entry name" value="Glycosidases"/>
    <property type="match status" value="1"/>
</dbReference>
<evidence type="ECO:0000259" key="3">
    <source>
        <dbReference type="Pfam" id="PF22848"/>
    </source>
</evidence>
<reference evidence="4" key="2">
    <citation type="journal article" date="2021" name="PeerJ">
        <title>Extensive microbial diversity within the chicken gut microbiome revealed by metagenomics and culture.</title>
        <authorList>
            <person name="Gilroy R."/>
            <person name="Ravi A."/>
            <person name="Getino M."/>
            <person name="Pursley I."/>
            <person name="Horton D.L."/>
            <person name="Alikhan N.F."/>
            <person name="Baker D."/>
            <person name="Gharbi K."/>
            <person name="Hall N."/>
            <person name="Watson M."/>
            <person name="Adriaenssens E.M."/>
            <person name="Foster-Nyarko E."/>
            <person name="Jarju S."/>
            <person name="Secka A."/>
            <person name="Antonio M."/>
            <person name="Oren A."/>
            <person name="Chaudhuri R.R."/>
            <person name="La Ragione R."/>
            <person name="Hildebrand F."/>
            <person name="Pallen M.J."/>
        </authorList>
    </citation>
    <scope>NUCLEOTIDE SEQUENCE</scope>
    <source>
        <strain evidence="4">ChiSjej4B22-9803</strain>
    </source>
</reference>
<organism evidence="4 5">
    <name type="scientific">Candidatus Avimonoglobus intestinipullorum</name>
    <dbReference type="NCBI Taxonomy" id="2840699"/>
    <lineage>
        <taxon>Bacteria</taxon>
        <taxon>Bacillati</taxon>
        <taxon>Bacillota</taxon>
        <taxon>Clostridia</taxon>
        <taxon>Eubacteriales</taxon>
        <taxon>Candidatus Avimonoglobus</taxon>
    </lineage>
</organism>
<dbReference type="SUPFAM" id="SSF51445">
    <property type="entry name" value="(Trans)glycosidases"/>
    <property type="match status" value="1"/>
</dbReference>
<dbReference type="Gene3D" id="2.60.120.560">
    <property type="entry name" value="Exo-inulinase, domain 1"/>
    <property type="match status" value="4"/>
</dbReference>
<feature type="domain" description="Alpha-L-arabinofuranosidase 1 catalytic" evidence="3">
    <location>
        <begin position="91"/>
        <end position="227"/>
    </location>
</feature>
<name>A0A9D1LWG3_9FIRM</name>
<proteinExistence type="predicted"/>